<comment type="caution">
    <text evidence="2">The sequence shown here is derived from an EMBL/GenBank/DDBJ whole genome shotgun (WGS) entry which is preliminary data.</text>
</comment>
<sequence length="234" mass="24762">MIPWVLIDTAKIPGDGGDLRLKKRGAEFSIMLGSNELMNSRLSGSEEALARLSCLRLQDRERPKILIGGLGMGFTLRAALAELGSEAQVTVAELLPAVVAWARGPMAEVFGDSLIDPRVGIYEGDVGRLIRSSRSAYDAILLDVDNGPEGLTRKSNDSLYDLPGLSSARAALTPGGVLAVWSSAPNPAFTRRLRNVGFSVDEVGARANGARGGARHTIWIATKPGGTPVSQARS</sequence>
<evidence type="ECO:0000313" key="3">
    <source>
        <dbReference type="Proteomes" id="UP001593940"/>
    </source>
</evidence>
<dbReference type="PANTHER" id="PTHR43317:SF3">
    <property type="entry name" value="BLR2883 PROTEIN"/>
    <property type="match status" value="1"/>
</dbReference>
<dbReference type="Gene3D" id="3.40.50.150">
    <property type="entry name" value="Vaccinia Virus protein VP39"/>
    <property type="match status" value="1"/>
</dbReference>
<accession>A0ABV6Y6U6</accession>
<dbReference type="PANTHER" id="PTHR43317">
    <property type="entry name" value="THERMOSPERMINE SYNTHASE ACAULIS5"/>
    <property type="match status" value="1"/>
</dbReference>
<dbReference type="SUPFAM" id="SSF53335">
    <property type="entry name" value="S-adenosyl-L-methionine-dependent methyltransferases"/>
    <property type="match status" value="1"/>
</dbReference>
<organism evidence="2 3">
    <name type="scientific">Microvirga arabica</name>
    <dbReference type="NCBI Taxonomy" id="1128671"/>
    <lineage>
        <taxon>Bacteria</taxon>
        <taxon>Pseudomonadati</taxon>
        <taxon>Pseudomonadota</taxon>
        <taxon>Alphaproteobacteria</taxon>
        <taxon>Hyphomicrobiales</taxon>
        <taxon>Methylobacteriaceae</taxon>
        <taxon>Microvirga</taxon>
    </lineage>
</organism>
<evidence type="ECO:0000313" key="2">
    <source>
        <dbReference type="EMBL" id="MFC1456996.1"/>
    </source>
</evidence>
<dbReference type="InterPro" id="IPR029063">
    <property type="entry name" value="SAM-dependent_MTases_sf"/>
</dbReference>
<proteinExistence type="predicted"/>
<dbReference type="Proteomes" id="UP001593940">
    <property type="component" value="Unassembled WGS sequence"/>
</dbReference>
<gene>
    <name evidence="2" type="ORF">ACETIH_09755</name>
</gene>
<evidence type="ECO:0000256" key="1">
    <source>
        <dbReference type="ARBA" id="ARBA00023115"/>
    </source>
</evidence>
<protein>
    <recommendedName>
        <fullName evidence="4">Spermidine synthase</fullName>
    </recommendedName>
</protein>
<dbReference type="RefSeq" id="WP_377029540.1">
    <property type="nucleotide sequence ID" value="NZ_JBHOMY010000025.1"/>
</dbReference>
<keyword evidence="1" id="KW-0620">Polyamine biosynthesis</keyword>
<evidence type="ECO:0008006" key="4">
    <source>
        <dbReference type="Google" id="ProtNLM"/>
    </source>
</evidence>
<keyword evidence="3" id="KW-1185">Reference proteome</keyword>
<name>A0ABV6Y6U6_9HYPH</name>
<reference evidence="2 3" key="1">
    <citation type="submission" date="2024-09" db="EMBL/GenBank/DDBJ databases">
        <title>Nodulacao em especies de Leguminosae Basais da Amazonia e Caracterizacao dos Rizobios e Bacterias Associadas aos Nodulos.</title>
        <authorList>
            <person name="Jambeiro I.C.A."/>
            <person name="Lopes I.S."/>
            <person name="Aguiar E.R.G.R."/>
            <person name="Santos A.F.J."/>
            <person name="Dos Santos J.M.F."/>
            <person name="Gross E."/>
        </authorList>
    </citation>
    <scope>NUCLEOTIDE SEQUENCE [LARGE SCALE GENOMIC DNA]</scope>
    <source>
        <strain evidence="2 3">BRUESC1165</strain>
    </source>
</reference>
<dbReference type="EMBL" id="JBHOMY010000025">
    <property type="protein sequence ID" value="MFC1456996.1"/>
    <property type="molecule type" value="Genomic_DNA"/>
</dbReference>